<dbReference type="InterPro" id="IPR003664">
    <property type="entry name" value="FA_synthesis"/>
</dbReference>
<evidence type="ECO:0000256" key="5">
    <source>
        <dbReference type="ARBA" id="ARBA00023098"/>
    </source>
</evidence>
<protein>
    <recommendedName>
        <fullName evidence="8 10">Phosphate acyltransferase</fullName>
        <ecNumber evidence="8 10">2.3.1.274</ecNumber>
    </recommendedName>
    <alternativeName>
        <fullName evidence="10">Acyl-ACP phosphotransacylase</fullName>
    </alternativeName>
    <alternativeName>
        <fullName evidence="10">Acyl-[acyl-carrier-protein]--phosphate acyltransferase</fullName>
    </alternativeName>
    <alternativeName>
        <fullName evidence="10">Phosphate-acyl-ACP acyltransferase</fullName>
    </alternativeName>
</protein>
<comment type="similarity">
    <text evidence="10">Belongs to the PlsX family.</text>
</comment>
<evidence type="ECO:0000256" key="10">
    <source>
        <dbReference type="HAMAP-Rule" id="MF_00019"/>
    </source>
</evidence>
<organism evidence="11 12">
    <name type="scientific">Kushneria avicenniae</name>
    <dbReference type="NCBI Taxonomy" id="402385"/>
    <lineage>
        <taxon>Bacteria</taxon>
        <taxon>Pseudomonadati</taxon>
        <taxon>Pseudomonadota</taxon>
        <taxon>Gammaproteobacteria</taxon>
        <taxon>Oceanospirillales</taxon>
        <taxon>Halomonadaceae</taxon>
        <taxon>Kushneria</taxon>
    </lineage>
</organism>
<keyword evidence="11" id="KW-0012">Acyltransferase</keyword>
<dbReference type="GO" id="GO:0008654">
    <property type="term" value="P:phospholipid biosynthetic process"/>
    <property type="evidence" value="ECO:0007669"/>
    <property type="project" value="UniProtKB-KW"/>
</dbReference>
<dbReference type="STRING" id="402385.SAMN05421848_0303"/>
<dbReference type="UniPathway" id="UPA00085"/>
<dbReference type="EC" id="2.3.1.274" evidence="8 10"/>
<evidence type="ECO:0000256" key="8">
    <source>
        <dbReference type="ARBA" id="ARBA00024069"/>
    </source>
</evidence>
<reference evidence="12" key="1">
    <citation type="submission" date="2016-10" db="EMBL/GenBank/DDBJ databases">
        <authorList>
            <person name="Varghese N."/>
            <person name="Submissions S."/>
        </authorList>
    </citation>
    <scope>NUCLEOTIDE SEQUENCE [LARGE SCALE GENOMIC DNA]</scope>
    <source>
        <strain evidence="12">DSM 23439</strain>
    </source>
</reference>
<gene>
    <name evidence="10" type="primary">plsX</name>
    <name evidence="11" type="ORF">SAMN05421848_0303</name>
</gene>
<dbReference type="PANTHER" id="PTHR30100">
    <property type="entry name" value="FATTY ACID/PHOSPHOLIPID SYNTHESIS PROTEIN PLSX"/>
    <property type="match status" value="1"/>
</dbReference>
<evidence type="ECO:0000313" key="12">
    <source>
        <dbReference type="Proteomes" id="UP000199046"/>
    </source>
</evidence>
<dbReference type="HAMAP" id="MF_00019">
    <property type="entry name" value="PlsX"/>
    <property type="match status" value="1"/>
</dbReference>
<evidence type="ECO:0000256" key="2">
    <source>
        <dbReference type="ARBA" id="ARBA00022490"/>
    </source>
</evidence>
<dbReference type="SUPFAM" id="SSF53659">
    <property type="entry name" value="Isocitrate/Isopropylmalate dehydrogenase-like"/>
    <property type="match status" value="1"/>
</dbReference>
<dbReference type="Proteomes" id="UP000199046">
    <property type="component" value="Unassembled WGS sequence"/>
</dbReference>
<dbReference type="PANTHER" id="PTHR30100:SF1">
    <property type="entry name" value="PHOSPHATE ACYLTRANSFERASE"/>
    <property type="match status" value="1"/>
</dbReference>
<keyword evidence="3 10" id="KW-0444">Lipid biosynthesis</keyword>
<dbReference type="GO" id="GO:0005737">
    <property type="term" value="C:cytoplasm"/>
    <property type="evidence" value="ECO:0007669"/>
    <property type="project" value="UniProtKB-SubCell"/>
</dbReference>
<dbReference type="PIRSF" id="PIRSF002465">
    <property type="entry name" value="Phsphlp_syn_PlsX"/>
    <property type="match status" value="1"/>
</dbReference>
<dbReference type="GO" id="GO:0006633">
    <property type="term" value="P:fatty acid biosynthetic process"/>
    <property type="evidence" value="ECO:0007669"/>
    <property type="project" value="UniProtKB-UniRule"/>
</dbReference>
<evidence type="ECO:0000313" key="11">
    <source>
        <dbReference type="EMBL" id="SFC03643.1"/>
    </source>
</evidence>
<dbReference type="Gene3D" id="3.40.718.10">
    <property type="entry name" value="Isopropylmalate Dehydrogenase"/>
    <property type="match status" value="1"/>
</dbReference>
<comment type="subunit">
    <text evidence="9 10">Homodimer. Probably interacts with PlsY.</text>
</comment>
<keyword evidence="7 10" id="KW-1208">Phospholipid metabolism</keyword>
<dbReference type="GO" id="GO:0043811">
    <property type="term" value="F:phosphate:acyl-[acyl carrier protein] acyltransferase activity"/>
    <property type="evidence" value="ECO:0007669"/>
    <property type="project" value="UniProtKB-UniRule"/>
</dbReference>
<dbReference type="EMBL" id="FOLY01000001">
    <property type="protein sequence ID" value="SFC03643.1"/>
    <property type="molecule type" value="Genomic_DNA"/>
</dbReference>
<keyword evidence="5 10" id="KW-0443">Lipid metabolism</keyword>
<sequence>MIRAMTPLRIAIDAMGGDYGPRATVYGAALALAQRPNAGVTLYGRRHLVDVELARLPASLVHVHDRIDIVEAGDCLPGDMTPSRILRDVSSGSLYASLVALQNGEASACVSAEHTGAIMALARRDVGMLSSVTRPAISAAIPTVSQRPCYMLDLGANVDARAEHLVDFSTMGAAMVRLVDRVACPRVGLLNVGTESGKGERRVREADAMLRASRHPNFEYVGYVEGDALFSGHTDVAVCDGMVGNIALKSSEGLARMLAGRLQAGFQTGLYARMVGRLAAPVLRRFLQELDPVRYNGASFLGLKATVVKSHGSARAEGFAYAVRRAVDEAAMNLPDRLMT</sequence>
<dbReference type="NCBIfam" id="TIGR00182">
    <property type="entry name" value="plsX"/>
    <property type="match status" value="1"/>
</dbReference>
<evidence type="ECO:0000256" key="7">
    <source>
        <dbReference type="ARBA" id="ARBA00023264"/>
    </source>
</evidence>
<comment type="catalytic activity">
    <reaction evidence="1 10">
        <text>a fatty acyl-[ACP] + phosphate = an acyl phosphate + holo-[ACP]</text>
        <dbReference type="Rhea" id="RHEA:42292"/>
        <dbReference type="Rhea" id="RHEA-COMP:9685"/>
        <dbReference type="Rhea" id="RHEA-COMP:14125"/>
        <dbReference type="ChEBI" id="CHEBI:43474"/>
        <dbReference type="ChEBI" id="CHEBI:59918"/>
        <dbReference type="ChEBI" id="CHEBI:64479"/>
        <dbReference type="ChEBI" id="CHEBI:138651"/>
        <dbReference type="EC" id="2.3.1.274"/>
    </reaction>
</comment>
<evidence type="ECO:0000256" key="1">
    <source>
        <dbReference type="ARBA" id="ARBA00001232"/>
    </source>
</evidence>
<name>A0A1I1G2W3_9GAMM</name>
<evidence type="ECO:0000256" key="4">
    <source>
        <dbReference type="ARBA" id="ARBA00022679"/>
    </source>
</evidence>
<proteinExistence type="inferred from homology"/>
<comment type="function">
    <text evidence="10">Catalyzes the reversible formation of acyl-phosphate (acyl-PO(4)) from acyl-[acyl-carrier-protein] (acyl-ACP). This enzyme utilizes acyl-ACP as fatty acyl donor, but not acyl-CoA.</text>
</comment>
<dbReference type="InterPro" id="IPR012281">
    <property type="entry name" value="Phospholipid_synth_PlsX-like"/>
</dbReference>
<evidence type="ECO:0000256" key="6">
    <source>
        <dbReference type="ARBA" id="ARBA00023209"/>
    </source>
</evidence>
<keyword evidence="2 10" id="KW-0963">Cytoplasm</keyword>
<dbReference type="AlphaFoldDB" id="A0A1I1G2W3"/>
<keyword evidence="6 10" id="KW-0594">Phospholipid biosynthesis</keyword>
<dbReference type="Pfam" id="PF02504">
    <property type="entry name" value="FA_synthesis"/>
    <property type="match status" value="1"/>
</dbReference>
<keyword evidence="4 10" id="KW-0808">Transferase</keyword>
<comment type="pathway">
    <text evidence="10">Lipid metabolism; phospholipid metabolism.</text>
</comment>
<keyword evidence="12" id="KW-1185">Reference proteome</keyword>
<evidence type="ECO:0000256" key="9">
    <source>
        <dbReference type="ARBA" id="ARBA00046608"/>
    </source>
</evidence>
<comment type="subcellular location">
    <subcellularLocation>
        <location evidence="10">Cytoplasm</location>
    </subcellularLocation>
    <text evidence="10">Associated with the membrane possibly through PlsY.</text>
</comment>
<accession>A0A1I1G2W3</accession>
<evidence type="ECO:0000256" key="3">
    <source>
        <dbReference type="ARBA" id="ARBA00022516"/>
    </source>
</evidence>